<organism evidence="2 3">
    <name type="scientific">Parvimonas micra ATCC 33270</name>
    <dbReference type="NCBI Taxonomy" id="411465"/>
    <lineage>
        <taxon>Bacteria</taxon>
        <taxon>Bacillati</taxon>
        <taxon>Bacillota</taxon>
        <taxon>Tissierellia</taxon>
        <taxon>Tissierellales</taxon>
        <taxon>Peptoniphilaceae</taxon>
        <taxon>Parvimonas</taxon>
    </lineage>
</organism>
<dbReference type="EMBL" id="ABEE02000017">
    <property type="protein sequence ID" value="EDP23685.1"/>
    <property type="molecule type" value="Genomic_DNA"/>
</dbReference>
<proteinExistence type="predicted"/>
<dbReference type="AlphaFoldDB" id="A8SMZ1"/>
<evidence type="ECO:0000256" key="1">
    <source>
        <dbReference type="SAM" id="Phobius"/>
    </source>
</evidence>
<protein>
    <submittedName>
        <fullName evidence="2">Uncharacterized protein</fullName>
    </submittedName>
</protein>
<accession>A8SMZ1</accession>
<name>A8SMZ1_9FIRM</name>
<feature type="transmembrane region" description="Helical" evidence="1">
    <location>
        <begin position="20"/>
        <end position="38"/>
    </location>
</feature>
<dbReference type="PROSITE" id="PS51257">
    <property type="entry name" value="PROKAR_LIPOPROTEIN"/>
    <property type="match status" value="1"/>
</dbReference>
<dbReference type="HOGENOM" id="CLU_3237202_0_0_9"/>
<dbReference type="RefSeq" id="WP_004833420.1">
    <property type="nucleotide sequence ID" value="NZ_DS483518.1"/>
</dbReference>
<sequence>MQKRKTRSSEFNTLEMLKLLLTFTTFTLSCFFMIMYGVTGKLI</sequence>
<keyword evidence="1" id="KW-0472">Membrane</keyword>
<dbReference type="GeneID" id="93385737"/>
<evidence type="ECO:0000313" key="2">
    <source>
        <dbReference type="EMBL" id="EDP23685.1"/>
    </source>
</evidence>
<evidence type="ECO:0000313" key="3">
    <source>
        <dbReference type="Proteomes" id="UP000003162"/>
    </source>
</evidence>
<keyword evidence="1" id="KW-1133">Transmembrane helix</keyword>
<gene>
    <name evidence="2" type="ORF">PEPMIC_01491</name>
</gene>
<reference evidence="2 3" key="2">
    <citation type="submission" date="2007-09" db="EMBL/GenBank/DDBJ databases">
        <authorList>
            <person name="Fulton L."/>
            <person name="Clifton S."/>
            <person name="Fulton B."/>
            <person name="Xu J."/>
            <person name="Minx P."/>
            <person name="Pepin K.H."/>
            <person name="Johnson M."/>
            <person name="Thiruvilangam P."/>
            <person name="Bhonagiri V."/>
            <person name="Nash W.E."/>
            <person name="Mardis E.R."/>
            <person name="Wilson R.K."/>
        </authorList>
    </citation>
    <scope>NUCLEOTIDE SEQUENCE [LARGE SCALE GENOMIC DNA]</scope>
    <source>
        <strain evidence="2 3">ATCC 33270</strain>
    </source>
</reference>
<comment type="caution">
    <text evidence="2">The sequence shown here is derived from an EMBL/GenBank/DDBJ whole genome shotgun (WGS) entry which is preliminary data.</text>
</comment>
<dbReference type="Proteomes" id="UP000003162">
    <property type="component" value="Unassembled WGS sequence"/>
</dbReference>
<reference evidence="2 3" key="1">
    <citation type="submission" date="2007-09" db="EMBL/GenBank/DDBJ databases">
        <title>Draft genome sequence of Peptostreptococcus micros (ATCC 33270).</title>
        <authorList>
            <person name="Sudarsanam P."/>
            <person name="Ley R."/>
            <person name="Guruge J."/>
            <person name="Turnbaugh P.J."/>
            <person name="Mahowald M."/>
            <person name="Liep D."/>
            <person name="Gordon J."/>
        </authorList>
    </citation>
    <scope>NUCLEOTIDE SEQUENCE [LARGE SCALE GENOMIC DNA]</scope>
    <source>
        <strain evidence="2 3">ATCC 33270</strain>
    </source>
</reference>
<keyword evidence="1" id="KW-0812">Transmembrane</keyword>